<organism evidence="1 2">
    <name type="scientific">Helianthus annuus</name>
    <name type="common">Common sunflower</name>
    <dbReference type="NCBI Taxonomy" id="4232"/>
    <lineage>
        <taxon>Eukaryota</taxon>
        <taxon>Viridiplantae</taxon>
        <taxon>Streptophyta</taxon>
        <taxon>Embryophyta</taxon>
        <taxon>Tracheophyta</taxon>
        <taxon>Spermatophyta</taxon>
        <taxon>Magnoliopsida</taxon>
        <taxon>eudicotyledons</taxon>
        <taxon>Gunneridae</taxon>
        <taxon>Pentapetalae</taxon>
        <taxon>asterids</taxon>
        <taxon>campanulids</taxon>
        <taxon>Asterales</taxon>
        <taxon>Asteraceae</taxon>
        <taxon>Asteroideae</taxon>
        <taxon>Heliantheae alliance</taxon>
        <taxon>Heliantheae</taxon>
        <taxon>Helianthus</taxon>
    </lineage>
</organism>
<dbReference type="InterPro" id="IPR043502">
    <property type="entry name" value="DNA/RNA_pol_sf"/>
</dbReference>
<evidence type="ECO:0000313" key="1">
    <source>
        <dbReference type="EMBL" id="KAF5790692.1"/>
    </source>
</evidence>
<dbReference type="SUPFAM" id="SSF56672">
    <property type="entry name" value="DNA/RNA polymerases"/>
    <property type="match status" value="1"/>
</dbReference>
<dbReference type="CDD" id="cd09272">
    <property type="entry name" value="RNase_HI_RT_Ty1"/>
    <property type="match status" value="1"/>
</dbReference>
<sequence length="255" mass="28573">MLACKPVSYPIDQSHIVNNILNNNTGPLDNITGNQQLIGKLIYLSHTRPDIAYAIHFLSQYTHSPTDGCLKTAFHLSRYLKSAPGKGILFIKSDSFDLVAYADVDWAKCLTTRRSVTGYCVLLGNCLVSWKSKKQSTVSRSSAKDEFRAMCAASCEVIWLNNLLNELNIMVNVPINLFCDNTAALAIAANPMFHDRTKHFEIDLFFLRDCIPKGVIKCVGIQSTEQLADLFTEGQLVKAHNVLREKLKLFDLFKL</sequence>
<protein>
    <submittedName>
        <fullName evidence="1">RNA-directed DNA polymerase</fullName>
        <ecNumber evidence="1">2.7.7.49</ecNumber>
    </submittedName>
</protein>
<accession>A0A9K3I5T5</accession>
<reference evidence="1" key="2">
    <citation type="submission" date="2020-06" db="EMBL/GenBank/DDBJ databases">
        <title>Helianthus annuus Genome sequencing and assembly Release 2.</title>
        <authorList>
            <person name="Gouzy J."/>
            <person name="Langlade N."/>
            <person name="Munos S."/>
        </authorList>
    </citation>
    <scope>NUCLEOTIDE SEQUENCE</scope>
    <source>
        <tissue evidence="1">Leaves</tissue>
    </source>
</reference>
<keyword evidence="1" id="KW-0548">Nucleotidyltransferase</keyword>
<dbReference type="AlphaFoldDB" id="A0A9K3I5T5"/>
<proteinExistence type="predicted"/>
<dbReference type="EMBL" id="MNCJ02000324">
    <property type="protein sequence ID" value="KAF5790692.1"/>
    <property type="molecule type" value="Genomic_DNA"/>
</dbReference>
<keyword evidence="1" id="KW-0808">Transferase</keyword>
<keyword evidence="2" id="KW-1185">Reference proteome</keyword>
<dbReference type="GO" id="GO:0003964">
    <property type="term" value="F:RNA-directed DNA polymerase activity"/>
    <property type="evidence" value="ECO:0007669"/>
    <property type="project" value="UniProtKB-KW"/>
</dbReference>
<evidence type="ECO:0000313" key="2">
    <source>
        <dbReference type="Proteomes" id="UP000215914"/>
    </source>
</evidence>
<comment type="caution">
    <text evidence="1">The sequence shown here is derived from an EMBL/GenBank/DDBJ whole genome shotgun (WGS) entry which is preliminary data.</text>
</comment>
<dbReference type="Proteomes" id="UP000215914">
    <property type="component" value="Unassembled WGS sequence"/>
</dbReference>
<keyword evidence="1" id="KW-0695">RNA-directed DNA polymerase</keyword>
<name>A0A9K3I5T5_HELAN</name>
<dbReference type="PANTHER" id="PTHR11439">
    <property type="entry name" value="GAG-POL-RELATED RETROTRANSPOSON"/>
    <property type="match status" value="1"/>
</dbReference>
<gene>
    <name evidence="1" type="ORF">HanXRQr2_Chr09g0386191</name>
</gene>
<dbReference type="EC" id="2.7.7.49" evidence="1"/>
<dbReference type="Gramene" id="mRNA:HanXRQr2_Chr09g0386191">
    <property type="protein sequence ID" value="CDS:HanXRQr2_Chr09g0386191.1"/>
    <property type="gene ID" value="HanXRQr2_Chr09g0386191"/>
</dbReference>
<dbReference type="PANTHER" id="PTHR11439:SF508">
    <property type="entry name" value="RNA-DIRECTED DNA POLYMERASE"/>
    <property type="match status" value="1"/>
</dbReference>
<reference evidence="1" key="1">
    <citation type="journal article" date="2017" name="Nature">
        <title>The sunflower genome provides insights into oil metabolism, flowering and Asterid evolution.</title>
        <authorList>
            <person name="Badouin H."/>
            <person name="Gouzy J."/>
            <person name="Grassa C.J."/>
            <person name="Murat F."/>
            <person name="Staton S.E."/>
            <person name="Cottret L."/>
            <person name="Lelandais-Briere C."/>
            <person name="Owens G.L."/>
            <person name="Carrere S."/>
            <person name="Mayjonade B."/>
            <person name="Legrand L."/>
            <person name="Gill N."/>
            <person name="Kane N.C."/>
            <person name="Bowers J.E."/>
            <person name="Hubner S."/>
            <person name="Bellec A."/>
            <person name="Berard A."/>
            <person name="Berges H."/>
            <person name="Blanchet N."/>
            <person name="Boniface M.C."/>
            <person name="Brunel D."/>
            <person name="Catrice O."/>
            <person name="Chaidir N."/>
            <person name="Claudel C."/>
            <person name="Donnadieu C."/>
            <person name="Faraut T."/>
            <person name="Fievet G."/>
            <person name="Helmstetter N."/>
            <person name="King M."/>
            <person name="Knapp S.J."/>
            <person name="Lai Z."/>
            <person name="Le Paslier M.C."/>
            <person name="Lippi Y."/>
            <person name="Lorenzon L."/>
            <person name="Mandel J.R."/>
            <person name="Marage G."/>
            <person name="Marchand G."/>
            <person name="Marquand E."/>
            <person name="Bret-Mestries E."/>
            <person name="Morien E."/>
            <person name="Nambeesan S."/>
            <person name="Nguyen T."/>
            <person name="Pegot-Espagnet P."/>
            <person name="Pouilly N."/>
            <person name="Raftis F."/>
            <person name="Sallet E."/>
            <person name="Schiex T."/>
            <person name="Thomas J."/>
            <person name="Vandecasteele C."/>
            <person name="Vares D."/>
            <person name="Vear F."/>
            <person name="Vautrin S."/>
            <person name="Crespi M."/>
            <person name="Mangin B."/>
            <person name="Burke J.M."/>
            <person name="Salse J."/>
            <person name="Munos S."/>
            <person name="Vincourt P."/>
            <person name="Rieseberg L.H."/>
            <person name="Langlade N.B."/>
        </authorList>
    </citation>
    <scope>NUCLEOTIDE SEQUENCE</scope>
    <source>
        <tissue evidence="1">Leaves</tissue>
    </source>
</reference>